<dbReference type="Gene3D" id="3.30.70.270">
    <property type="match status" value="1"/>
</dbReference>
<evidence type="ECO:0000313" key="7">
    <source>
        <dbReference type="Proteomes" id="UP001470809"/>
    </source>
</evidence>
<dbReference type="EMBL" id="CP151767">
    <property type="protein sequence ID" value="WZU66984.1"/>
    <property type="molecule type" value="Genomic_DNA"/>
</dbReference>
<dbReference type="SMART" id="SM00267">
    <property type="entry name" value="GGDEF"/>
    <property type="match status" value="1"/>
</dbReference>
<accession>A0AAN0M921</accession>
<dbReference type="PANTHER" id="PTHR45138">
    <property type="entry name" value="REGULATORY COMPONENTS OF SENSORY TRANSDUCTION SYSTEM"/>
    <property type="match status" value="1"/>
</dbReference>
<dbReference type="GO" id="GO:0005886">
    <property type="term" value="C:plasma membrane"/>
    <property type="evidence" value="ECO:0007669"/>
    <property type="project" value="TreeGrafter"/>
</dbReference>
<dbReference type="GO" id="GO:1902201">
    <property type="term" value="P:negative regulation of bacterial-type flagellum-dependent cell motility"/>
    <property type="evidence" value="ECO:0007669"/>
    <property type="project" value="TreeGrafter"/>
</dbReference>
<dbReference type="InterPro" id="IPR043128">
    <property type="entry name" value="Rev_trsase/Diguanyl_cyclase"/>
</dbReference>
<dbReference type="SUPFAM" id="SSF55073">
    <property type="entry name" value="Nucleotide cyclase"/>
    <property type="match status" value="1"/>
</dbReference>
<dbReference type="AlphaFoldDB" id="A0AAN0M921"/>
<organism evidence="6 7">
    <name type="scientific">Yoonia rhodophyticola</name>
    <dbReference type="NCBI Taxonomy" id="3137370"/>
    <lineage>
        <taxon>Bacteria</taxon>
        <taxon>Pseudomonadati</taxon>
        <taxon>Pseudomonadota</taxon>
        <taxon>Alphaproteobacteria</taxon>
        <taxon>Rhodobacterales</taxon>
        <taxon>Paracoccaceae</taxon>
        <taxon>Yoonia</taxon>
    </lineage>
</organism>
<dbReference type="EC" id="2.7.7.65" evidence="1"/>
<dbReference type="KEGG" id="yrh:AABB31_18720"/>
<reference evidence="6 7" key="2">
    <citation type="submission" date="2024-08" db="EMBL/GenBank/DDBJ databases">
        <title>Phylogenomic analyses of a clade within the roseobacter group suggest taxonomic reassignments of species of the genera Aestuariivita, Citreicella, Loktanella, Nautella, Pelagibaca, Ruegeria, Thalassobius, Thiobacimonas and Tropicibacter, and the proposal o.</title>
        <authorList>
            <person name="Jeon C.O."/>
        </authorList>
    </citation>
    <scope>NUCLEOTIDE SEQUENCE [LARGE SCALE GENOMIC DNA]</scope>
    <source>
        <strain evidence="6 7">SS1-5</strain>
    </source>
</reference>
<protein>
    <recommendedName>
        <fullName evidence="1">diguanylate cyclase</fullName>
        <ecNumber evidence="1">2.7.7.65</ecNumber>
    </recommendedName>
</protein>
<reference evidence="7" key="1">
    <citation type="submission" date="2024-04" db="EMBL/GenBank/DDBJ databases">
        <title>Phylogenomic analyses of a clade within the roseobacter group suggest taxonomic reassignments of species of the genera Aestuariivita, Citreicella, Loktanella, Nautella, Pelagibaca, Ruegeria, Thalassobius, Thiobacimonas and Tropicibacter, and the proposal o.</title>
        <authorList>
            <person name="Jeon C.O."/>
        </authorList>
    </citation>
    <scope>NUCLEOTIDE SEQUENCE [LARGE SCALE GENOMIC DNA]</scope>
    <source>
        <strain evidence="7">SS1-5</strain>
    </source>
</reference>
<dbReference type="InterPro" id="IPR000160">
    <property type="entry name" value="GGDEF_dom"/>
</dbReference>
<dbReference type="Pfam" id="PF00072">
    <property type="entry name" value="Response_reg"/>
    <property type="match status" value="1"/>
</dbReference>
<dbReference type="Gene3D" id="3.40.50.2300">
    <property type="match status" value="1"/>
</dbReference>
<dbReference type="GO" id="GO:0000160">
    <property type="term" value="P:phosphorelay signal transduction system"/>
    <property type="evidence" value="ECO:0007669"/>
    <property type="project" value="InterPro"/>
</dbReference>
<evidence type="ECO:0000256" key="2">
    <source>
        <dbReference type="ARBA" id="ARBA00034247"/>
    </source>
</evidence>
<evidence type="ECO:0000256" key="1">
    <source>
        <dbReference type="ARBA" id="ARBA00012528"/>
    </source>
</evidence>
<name>A0AAN0M921_9RHOB</name>
<dbReference type="PANTHER" id="PTHR45138:SF9">
    <property type="entry name" value="DIGUANYLATE CYCLASE DGCM-RELATED"/>
    <property type="match status" value="1"/>
</dbReference>
<gene>
    <name evidence="6" type="ORF">AABB31_18720</name>
</gene>
<proteinExistence type="predicted"/>
<comment type="catalytic activity">
    <reaction evidence="2">
        <text>2 GTP = 3',3'-c-di-GMP + 2 diphosphate</text>
        <dbReference type="Rhea" id="RHEA:24898"/>
        <dbReference type="ChEBI" id="CHEBI:33019"/>
        <dbReference type="ChEBI" id="CHEBI:37565"/>
        <dbReference type="ChEBI" id="CHEBI:58805"/>
        <dbReference type="EC" id="2.7.7.65"/>
    </reaction>
</comment>
<dbReference type="FunFam" id="3.30.70.270:FF:000001">
    <property type="entry name" value="Diguanylate cyclase domain protein"/>
    <property type="match status" value="1"/>
</dbReference>
<dbReference type="CDD" id="cd01949">
    <property type="entry name" value="GGDEF"/>
    <property type="match status" value="1"/>
</dbReference>
<evidence type="ECO:0000259" key="5">
    <source>
        <dbReference type="PROSITE" id="PS50887"/>
    </source>
</evidence>
<dbReference type="InterPro" id="IPR029787">
    <property type="entry name" value="Nucleotide_cyclase"/>
</dbReference>
<keyword evidence="6" id="KW-0548">Nucleotidyltransferase</keyword>
<dbReference type="GO" id="GO:0052621">
    <property type="term" value="F:diguanylate cyclase activity"/>
    <property type="evidence" value="ECO:0007669"/>
    <property type="project" value="UniProtKB-EC"/>
</dbReference>
<dbReference type="Pfam" id="PF00990">
    <property type="entry name" value="GGDEF"/>
    <property type="match status" value="1"/>
</dbReference>
<keyword evidence="6" id="KW-0808">Transferase</keyword>
<keyword evidence="7" id="KW-1185">Reference proteome</keyword>
<dbReference type="PROSITE" id="PS50110">
    <property type="entry name" value="RESPONSE_REGULATORY"/>
    <property type="match status" value="1"/>
</dbReference>
<dbReference type="RefSeq" id="WP_342076302.1">
    <property type="nucleotide sequence ID" value="NZ_CP151767.2"/>
</dbReference>
<feature type="domain" description="Response regulatory" evidence="4">
    <location>
        <begin position="4"/>
        <end position="120"/>
    </location>
</feature>
<evidence type="ECO:0000259" key="4">
    <source>
        <dbReference type="PROSITE" id="PS50110"/>
    </source>
</evidence>
<dbReference type="PROSITE" id="PS50887">
    <property type="entry name" value="GGDEF"/>
    <property type="match status" value="1"/>
</dbReference>
<evidence type="ECO:0000313" key="6">
    <source>
        <dbReference type="EMBL" id="WZU66984.1"/>
    </source>
</evidence>
<sequence>MPGRILIVDTVATNRIVLKVKMIAAQFQVDACGSRIEAEAIISTNRPDLILINLSDPVEDRHAFCKTLKSERETANIAVIAVGVADTARARLAALDAGADDVLPNPMNDVLLMARIRSLLRVSSAWEDLLMRDTTSRALGFEEAPAQFQPPAKVALLTPDDTDASGLLDMLRYGLALPVKQIRTPEVLKNNSTRPAPDLFVIDGTRQHGDDRQLFGLVSDLRSRAATRQSGLLVITPDASPDIAAMFLDLGADDAVPECLATAEITLRAKALIRRKRTHDHLRTTVRNGLQAALTDPLTGLYNRRYVDPHLGRLVEQSRLSGQALAIMMLDIDHFKSINDRFGHPAGDSVLVQLADRLRENLRAIDLVARVGGEEFLIAMPRTSAAQAHAAADRLRRIVNRAPFDVGKAHPPLNVTVSVGVAVRPHSELTEKAAKQMCDEADTALYAAKSAGRDQVAISRAASRSAA</sequence>
<comment type="caution">
    <text evidence="3">Lacks conserved residue(s) required for the propagation of feature annotation.</text>
</comment>
<dbReference type="InterPro" id="IPR001789">
    <property type="entry name" value="Sig_transdc_resp-reg_receiver"/>
</dbReference>
<dbReference type="InterPro" id="IPR011006">
    <property type="entry name" value="CheY-like_superfamily"/>
</dbReference>
<dbReference type="Proteomes" id="UP001470809">
    <property type="component" value="Chromosome"/>
</dbReference>
<dbReference type="SMART" id="SM00448">
    <property type="entry name" value="REC"/>
    <property type="match status" value="1"/>
</dbReference>
<feature type="domain" description="GGDEF" evidence="5">
    <location>
        <begin position="323"/>
        <end position="461"/>
    </location>
</feature>
<dbReference type="GO" id="GO:0043709">
    <property type="term" value="P:cell adhesion involved in single-species biofilm formation"/>
    <property type="evidence" value="ECO:0007669"/>
    <property type="project" value="TreeGrafter"/>
</dbReference>
<dbReference type="NCBIfam" id="TIGR00254">
    <property type="entry name" value="GGDEF"/>
    <property type="match status" value="1"/>
</dbReference>
<dbReference type="InterPro" id="IPR050469">
    <property type="entry name" value="Diguanylate_Cyclase"/>
</dbReference>
<evidence type="ECO:0000256" key="3">
    <source>
        <dbReference type="PROSITE-ProRule" id="PRU00169"/>
    </source>
</evidence>
<dbReference type="SUPFAM" id="SSF52172">
    <property type="entry name" value="CheY-like"/>
    <property type="match status" value="2"/>
</dbReference>